<dbReference type="Pfam" id="PF15754">
    <property type="entry name" value="SPESP1"/>
    <property type="match status" value="1"/>
</dbReference>
<dbReference type="GO" id="GO:0007342">
    <property type="term" value="P:fusion of sperm to egg plasma membrane involved in single fertilization"/>
    <property type="evidence" value="ECO:0007669"/>
    <property type="project" value="InterPro"/>
</dbReference>
<evidence type="ECO:0000256" key="4">
    <source>
        <dbReference type="ARBA" id="ARBA00022473"/>
    </source>
</evidence>
<dbReference type="InterPro" id="IPR026743">
    <property type="entry name" value="Equatorial_segment"/>
</dbReference>
<reference evidence="9" key="1">
    <citation type="submission" date="2025-08" db="UniProtKB">
        <authorList>
            <consortium name="Ensembl"/>
        </authorList>
    </citation>
    <scope>IDENTIFICATION</scope>
</reference>
<evidence type="ECO:0000256" key="5">
    <source>
        <dbReference type="ARBA" id="ARBA00022729"/>
    </source>
</evidence>
<comment type="similarity">
    <text evidence="8">Belongs to the SPESP1 family.</text>
</comment>
<organism evidence="9 10">
    <name type="scientific">Crocodylus porosus</name>
    <name type="common">Saltwater crocodile</name>
    <name type="synonym">Estuarine crocodile</name>
    <dbReference type="NCBI Taxonomy" id="8502"/>
    <lineage>
        <taxon>Eukaryota</taxon>
        <taxon>Metazoa</taxon>
        <taxon>Chordata</taxon>
        <taxon>Craniata</taxon>
        <taxon>Vertebrata</taxon>
        <taxon>Euteleostomi</taxon>
        <taxon>Archelosauria</taxon>
        <taxon>Archosauria</taxon>
        <taxon>Crocodylia</taxon>
        <taxon>Longirostres</taxon>
        <taxon>Crocodylidae</taxon>
        <taxon>Crocodylus</taxon>
    </lineage>
</organism>
<dbReference type="PANTHER" id="PTHR31667">
    <property type="entry name" value="SPERM EQUATORIAL SEGMENT PROTEIN 1"/>
    <property type="match status" value="1"/>
</dbReference>
<evidence type="ECO:0000256" key="6">
    <source>
        <dbReference type="ARBA" id="ARBA00023180"/>
    </source>
</evidence>
<keyword evidence="4" id="KW-0217">Developmental protein</keyword>
<dbReference type="AlphaFoldDB" id="A0A7M4DXF3"/>
<dbReference type="Ensembl" id="ENSCPRT00005001468.1">
    <property type="protein sequence ID" value="ENSCPRP00005001253.1"/>
    <property type="gene ID" value="ENSCPRG00005000961.1"/>
</dbReference>
<keyword evidence="6" id="KW-0325">Glycoprotein</keyword>
<keyword evidence="7" id="KW-0968">Cytoplasmic vesicle</keyword>
<evidence type="ECO:0000256" key="2">
    <source>
        <dbReference type="ARBA" id="ARBA00004398"/>
    </source>
</evidence>
<evidence type="ECO:0000313" key="10">
    <source>
        <dbReference type="Proteomes" id="UP000594220"/>
    </source>
</evidence>
<reference evidence="9" key="2">
    <citation type="submission" date="2025-09" db="UniProtKB">
        <authorList>
            <consortium name="Ensembl"/>
        </authorList>
    </citation>
    <scope>IDENTIFICATION</scope>
</reference>
<proteinExistence type="inferred from homology"/>
<evidence type="ECO:0000256" key="1">
    <source>
        <dbReference type="ARBA" id="ARBA00003615"/>
    </source>
</evidence>
<sequence>IFFLSMFKERALWRNHFPIFLSFFIKKDTKKEEKTLKNLVNILQNIAQHVPTEGPAPEEITSSFIDPNFNKTLDAVWLSVPQKHVTRQKMPAVTQKLTTTTPFWTIRTDPDVSIVLHANKSSNNSSPTTPLKRVVISLQTSLKRVHELQKMQNITKTVESWKEVSRKKKRPHIHKKVKHEHIGKAILEMIEKLTKEIQNAPDYVKQNPHINQYVESAGDDVKKVLLLEKEAENSLEQLYHLEPSPSPPTAVVKPDTEKLRKLINLLYDIGPHITTYLDSSTEKLIPEDINEKAVAVLKAFKHVFCQSQAKQKRILKKLLEDDIKLLHLPVGSTLNCHGKVQN</sequence>
<dbReference type="GO" id="GO:0030133">
    <property type="term" value="C:transport vesicle"/>
    <property type="evidence" value="ECO:0007669"/>
    <property type="project" value="UniProtKB-SubCell"/>
</dbReference>
<dbReference type="OMA" id="TESTAFW"/>
<dbReference type="GeneTree" id="ENSGT00960000191594"/>
<keyword evidence="5" id="KW-0732">Signal</keyword>
<accession>A0A7M4DXF3</accession>
<dbReference type="GO" id="GO:0007340">
    <property type="term" value="P:acrosome reaction"/>
    <property type="evidence" value="ECO:0007669"/>
    <property type="project" value="InterPro"/>
</dbReference>
<evidence type="ECO:0000256" key="8">
    <source>
        <dbReference type="ARBA" id="ARBA00025763"/>
    </source>
</evidence>
<name>A0A7M4DXF3_CROPO</name>
<dbReference type="Proteomes" id="UP000594220">
    <property type="component" value="Unplaced"/>
</dbReference>
<keyword evidence="10" id="KW-1185">Reference proteome</keyword>
<comment type="function">
    <text evidence="1">Involved in fertilization ability of sperm.</text>
</comment>
<evidence type="ECO:0000256" key="7">
    <source>
        <dbReference type="ARBA" id="ARBA00023329"/>
    </source>
</evidence>
<evidence type="ECO:0000256" key="3">
    <source>
        <dbReference type="ARBA" id="ARBA00020783"/>
    </source>
</evidence>
<comment type="subcellular location">
    <subcellularLocation>
        <location evidence="2">Cytoplasmic vesicle</location>
        <location evidence="2">Secretory vesicle</location>
    </subcellularLocation>
</comment>
<evidence type="ECO:0000313" key="9">
    <source>
        <dbReference type="Ensembl" id="ENSCPRP00005001253.1"/>
    </source>
</evidence>
<dbReference type="GO" id="GO:0001669">
    <property type="term" value="C:acrosomal vesicle"/>
    <property type="evidence" value="ECO:0007669"/>
    <property type="project" value="InterPro"/>
</dbReference>
<protein>
    <recommendedName>
        <fullName evidence="3">Sperm equatorial segment protein 1</fullName>
    </recommendedName>
</protein>
<dbReference type="PANTHER" id="PTHR31667:SF2">
    <property type="entry name" value="SPERM EQUATORIAL SEGMENT PROTEIN 1"/>
    <property type="match status" value="1"/>
</dbReference>